<dbReference type="EMBL" id="AP021906">
    <property type="protein sequence ID" value="BBP87210.1"/>
    <property type="molecule type" value="Genomic_DNA"/>
</dbReference>
<evidence type="ECO:0000313" key="2">
    <source>
        <dbReference type="EMBL" id="BBP87210.1"/>
    </source>
</evidence>
<dbReference type="AlphaFoldDB" id="A0A5S9M0R8"/>
<name>A0A5S9M0R8_BACIA</name>
<evidence type="ECO:0000313" key="3">
    <source>
        <dbReference type="Proteomes" id="UP000464658"/>
    </source>
</evidence>
<accession>A0A5S9M0R8</accession>
<feature type="transmembrane region" description="Helical" evidence="1">
    <location>
        <begin position="7"/>
        <end position="29"/>
    </location>
</feature>
<gene>
    <name evidence="2" type="ORF">BsIDN1_08280</name>
</gene>
<dbReference type="Proteomes" id="UP000464658">
    <property type="component" value="Chromosome"/>
</dbReference>
<proteinExistence type="predicted"/>
<evidence type="ECO:0000256" key="1">
    <source>
        <dbReference type="SAM" id="Phobius"/>
    </source>
</evidence>
<keyword evidence="1" id="KW-0472">Membrane</keyword>
<keyword evidence="1" id="KW-0812">Transmembrane</keyword>
<keyword evidence="1" id="KW-1133">Transmembrane helix</keyword>
<protein>
    <submittedName>
        <fullName evidence="2">Uncharacterized protein</fullName>
    </submittedName>
</protein>
<organism evidence="2 3">
    <name type="scientific">Bacillus safensis</name>
    <dbReference type="NCBI Taxonomy" id="561879"/>
    <lineage>
        <taxon>Bacteria</taxon>
        <taxon>Bacillati</taxon>
        <taxon>Bacillota</taxon>
        <taxon>Bacilli</taxon>
        <taxon>Bacillales</taxon>
        <taxon>Bacillaceae</taxon>
        <taxon>Bacillus</taxon>
    </lineage>
</organism>
<sequence>MKRIPIIFLRYIVFFIPAIILSVLVWNHYQDDLSDGKVTEYDVKGMFTFDEGKRVVSAVSKDQQLHFAMYDPQSGKRISEWTTESDTFHEMLPSIQGNNLLLTLKK</sequence>
<reference evidence="2 3" key="1">
    <citation type="submission" date="2019-12" db="EMBL/GenBank/DDBJ databases">
        <title>Full genome sequence of a Bacillus safensis strain isolated from commercially available natto in Indonesia.</title>
        <authorList>
            <person name="Yoshida M."/>
            <person name="Uomi M."/>
            <person name="Waturangi D."/>
            <person name="Ekaputri J.J."/>
            <person name="Setiamarga D.H.E."/>
        </authorList>
    </citation>
    <scope>NUCLEOTIDE SEQUENCE [LARGE SCALE GENOMIC DNA]</scope>
    <source>
        <strain evidence="2 3">IDN1</strain>
    </source>
</reference>